<dbReference type="EMBL" id="DS235882">
    <property type="protein sequence ID" value="EEB20121.1"/>
    <property type="molecule type" value="Genomic_DNA"/>
</dbReference>
<accession>E0W3B5</accession>
<evidence type="ECO:0000256" key="1">
    <source>
        <dbReference type="SAM" id="MobiDB-lite"/>
    </source>
</evidence>
<name>E0W3B5_PEDHC</name>
<keyword evidence="5" id="KW-1185">Reference proteome</keyword>
<proteinExistence type="predicted"/>
<evidence type="ECO:0000313" key="5">
    <source>
        <dbReference type="Proteomes" id="UP000009046"/>
    </source>
</evidence>
<dbReference type="EMBL" id="AAZO01007363">
    <property type="status" value="NOT_ANNOTATED_CDS"/>
    <property type="molecule type" value="Genomic_DNA"/>
</dbReference>
<evidence type="ECO:0000313" key="4">
    <source>
        <dbReference type="EnsemblMetazoa" id="PHUM602810-PA"/>
    </source>
</evidence>
<feature type="region of interest" description="Disordered" evidence="1">
    <location>
        <begin position="46"/>
        <end position="90"/>
    </location>
</feature>
<protein>
    <submittedName>
        <fullName evidence="3 4">Uncharacterized protein</fullName>
    </submittedName>
</protein>
<dbReference type="InParanoid" id="E0W3B5"/>
<reference evidence="4" key="3">
    <citation type="submission" date="2021-02" db="UniProtKB">
        <authorList>
            <consortium name="EnsemblMetazoa"/>
        </authorList>
    </citation>
    <scope>IDENTIFICATION</scope>
    <source>
        <strain evidence="4">USDA</strain>
    </source>
</reference>
<evidence type="ECO:0000313" key="3">
    <source>
        <dbReference type="EMBL" id="EEB20121.1"/>
    </source>
</evidence>
<organism>
    <name type="scientific">Pediculus humanus subsp. corporis</name>
    <name type="common">Body louse</name>
    <dbReference type="NCBI Taxonomy" id="121224"/>
    <lineage>
        <taxon>Eukaryota</taxon>
        <taxon>Metazoa</taxon>
        <taxon>Ecdysozoa</taxon>
        <taxon>Arthropoda</taxon>
        <taxon>Hexapoda</taxon>
        <taxon>Insecta</taxon>
        <taxon>Pterygota</taxon>
        <taxon>Neoptera</taxon>
        <taxon>Paraneoptera</taxon>
        <taxon>Psocodea</taxon>
        <taxon>Troctomorpha</taxon>
        <taxon>Phthiraptera</taxon>
        <taxon>Anoplura</taxon>
        <taxon>Pediculidae</taxon>
        <taxon>Pediculus</taxon>
    </lineage>
</organism>
<sequence length="190" mass="21403">MKIFKIKKKNLLSWRTLWFLCGLFVSATTGQQSSNENNYNSKNRFYSPWNVPNPPSSPHHDGYHGSNVDNSLGGTREQQQQQQHLADHGNSIDHRIFSTANKYDVVTIEPEIPGGRNDKNTPLYGGTIDGPIRLEKSKSPYVVREDVIIDKNGEMIIEPGVTVKFSPMAVSFLIVIRDNDSLGCLYLHES</sequence>
<dbReference type="CTD" id="8237000"/>
<dbReference type="Proteomes" id="UP000009046">
    <property type="component" value="Unassembled WGS sequence"/>
</dbReference>
<feature type="chain" id="PRO_5014570305" evidence="2">
    <location>
        <begin position="31"/>
        <end position="190"/>
    </location>
</feature>
<dbReference type="KEGG" id="phu:Phum_PHUM602810"/>
<feature type="signal peptide" evidence="2">
    <location>
        <begin position="1"/>
        <end position="30"/>
    </location>
</feature>
<dbReference type="GeneID" id="8237000"/>
<dbReference type="OrthoDB" id="536948at2759"/>
<dbReference type="HOGENOM" id="CLU_1429624_0_0_1"/>
<dbReference type="AlphaFoldDB" id="E0W3B5"/>
<keyword evidence="2" id="KW-0732">Signal</keyword>
<dbReference type="EnsemblMetazoa" id="PHUM602810-RA">
    <property type="protein sequence ID" value="PHUM602810-PA"/>
    <property type="gene ID" value="PHUM602810"/>
</dbReference>
<dbReference type="RefSeq" id="XP_002432859.1">
    <property type="nucleotide sequence ID" value="XM_002432814.1"/>
</dbReference>
<reference evidence="3" key="2">
    <citation type="submission" date="2007-04" db="EMBL/GenBank/DDBJ databases">
        <title>The genome of the human body louse.</title>
        <authorList>
            <consortium name="The Human Body Louse Genome Consortium"/>
            <person name="Kirkness E."/>
            <person name="Walenz B."/>
            <person name="Hass B."/>
            <person name="Bruggner R."/>
            <person name="Strausberg R."/>
        </authorList>
    </citation>
    <scope>NUCLEOTIDE SEQUENCE</scope>
    <source>
        <strain evidence="3">USDA</strain>
    </source>
</reference>
<feature type="compositionally biased region" description="Polar residues" evidence="1">
    <location>
        <begin position="67"/>
        <end position="77"/>
    </location>
</feature>
<dbReference type="VEuPathDB" id="VectorBase:PHUM602810"/>
<gene>
    <name evidence="4" type="primary">8237000</name>
    <name evidence="3" type="ORF">Phum_PHUM602810</name>
</gene>
<reference evidence="3" key="1">
    <citation type="submission" date="2007-04" db="EMBL/GenBank/DDBJ databases">
        <title>Annotation of Pediculus humanus corporis strain USDA.</title>
        <authorList>
            <person name="Kirkness E."/>
            <person name="Hannick L."/>
            <person name="Hass B."/>
            <person name="Bruggner R."/>
            <person name="Lawson D."/>
            <person name="Bidwell S."/>
            <person name="Joardar V."/>
            <person name="Caler E."/>
            <person name="Walenz B."/>
            <person name="Inman J."/>
            <person name="Schobel S."/>
            <person name="Galinsky K."/>
            <person name="Amedeo P."/>
            <person name="Strausberg R."/>
        </authorList>
    </citation>
    <scope>NUCLEOTIDE SEQUENCE</scope>
    <source>
        <strain evidence="3">USDA</strain>
    </source>
</reference>
<evidence type="ECO:0000256" key="2">
    <source>
        <dbReference type="SAM" id="SignalP"/>
    </source>
</evidence>